<accession>A0A1S3JWA1</accession>
<dbReference type="InterPro" id="IPR012340">
    <property type="entry name" value="NA-bd_OB-fold"/>
</dbReference>
<dbReference type="GO" id="GO:0004540">
    <property type="term" value="F:RNA nuclease activity"/>
    <property type="evidence" value="ECO:0007669"/>
    <property type="project" value="InterPro"/>
</dbReference>
<feature type="compositionally biased region" description="Polar residues" evidence="6">
    <location>
        <begin position="2070"/>
        <end position="2081"/>
    </location>
</feature>
<feature type="domain" description="ZU5" evidence="7">
    <location>
        <begin position="2092"/>
        <end position="2245"/>
    </location>
</feature>
<dbReference type="Gene3D" id="1.10.533.10">
    <property type="entry name" value="Death Domain, Fas"/>
    <property type="match status" value="1"/>
</dbReference>
<protein>
    <submittedName>
        <fullName evidence="9">Helicase with zinc finger domain 2</fullName>
    </submittedName>
</protein>
<dbReference type="OrthoDB" id="6105569at2759"/>
<feature type="compositionally biased region" description="Basic and acidic residues" evidence="6">
    <location>
        <begin position="2057"/>
        <end position="2066"/>
    </location>
</feature>
<feature type="region of interest" description="Disordered" evidence="6">
    <location>
        <begin position="2022"/>
        <end position="2042"/>
    </location>
</feature>
<feature type="compositionally biased region" description="Acidic residues" evidence="6">
    <location>
        <begin position="101"/>
        <end position="112"/>
    </location>
</feature>
<evidence type="ECO:0000256" key="2">
    <source>
        <dbReference type="ARBA" id="ARBA00022741"/>
    </source>
</evidence>
<comment type="similarity">
    <text evidence="1">Belongs to the DNA2/NAM7 helicase family.</text>
</comment>
<dbReference type="Pfam" id="PF13086">
    <property type="entry name" value="AAA_11"/>
    <property type="match status" value="1"/>
</dbReference>
<dbReference type="RefSeq" id="XP_013414705.1">
    <property type="nucleotide sequence ID" value="XM_013559251.2"/>
</dbReference>
<dbReference type="GO" id="GO:0016787">
    <property type="term" value="F:hydrolase activity"/>
    <property type="evidence" value="ECO:0007669"/>
    <property type="project" value="UniProtKB-KW"/>
</dbReference>
<dbReference type="GO" id="GO:0043139">
    <property type="term" value="F:5'-3' DNA helicase activity"/>
    <property type="evidence" value="ECO:0007669"/>
    <property type="project" value="TreeGrafter"/>
</dbReference>
<dbReference type="InterPro" id="IPR000906">
    <property type="entry name" value="ZU5_dom"/>
</dbReference>
<dbReference type="PANTHER" id="PTHR43788">
    <property type="entry name" value="DNA2/NAM7 HELICASE FAMILY MEMBER"/>
    <property type="match status" value="1"/>
</dbReference>
<feature type="region of interest" description="Disordered" evidence="6">
    <location>
        <begin position="2516"/>
        <end position="2591"/>
    </location>
</feature>
<dbReference type="CDD" id="cd01671">
    <property type="entry name" value="CARD"/>
    <property type="match status" value="1"/>
</dbReference>
<evidence type="ECO:0000256" key="4">
    <source>
        <dbReference type="ARBA" id="ARBA00022806"/>
    </source>
</evidence>
<keyword evidence="3" id="KW-0378">Hydrolase</keyword>
<dbReference type="InterPro" id="IPR041679">
    <property type="entry name" value="DNA2/NAM7-like_C"/>
</dbReference>
<feature type="region of interest" description="Disordered" evidence="6">
    <location>
        <begin position="442"/>
        <end position="463"/>
    </location>
</feature>
<proteinExistence type="inferred from homology"/>
<dbReference type="InterPro" id="IPR047187">
    <property type="entry name" value="SF1_C_Upf1"/>
</dbReference>
<dbReference type="InterPro" id="IPR041677">
    <property type="entry name" value="DNA2/NAM7_AAA_11"/>
</dbReference>
<keyword evidence="4 9" id="KW-0347">Helicase</keyword>
<dbReference type="InParanoid" id="A0A1S3JWA1"/>
<evidence type="ECO:0000256" key="1">
    <source>
        <dbReference type="ARBA" id="ARBA00007913"/>
    </source>
</evidence>
<dbReference type="CDD" id="cd18808">
    <property type="entry name" value="SF1_C_Upf1"/>
    <property type="match status" value="1"/>
</dbReference>
<keyword evidence="5" id="KW-0067">ATP-binding</keyword>
<dbReference type="Pfam" id="PF13087">
    <property type="entry name" value="AAA_12"/>
    <property type="match status" value="2"/>
</dbReference>
<reference evidence="9" key="1">
    <citation type="submission" date="2025-08" db="UniProtKB">
        <authorList>
            <consortium name="RefSeq"/>
        </authorList>
    </citation>
    <scope>IDENTIFICATION</scope>
    <source>
        <tissue evidence="9">Gonads</tissue>
    </source>
</reference>
<feature type="region of interest" description="Disordered" evidence="6">
    <location>
        <begin position="2057"/>
        <end position="2081"/>
    </location>
</feature>
<dbReference type="GO" id="GO:0003723">
    <property type="term" value="F:RNA binding"/>
    <property type="evidence" value="ECO:0007669"/>
    <property type="project" value="InterPro"/>
</dbReference>
<evidence type="ECO:0000256" key="6">
    <source>
        <dbReference type="SAM" id="MobiDB-lite"/>
    </source>
</evidence>
<dbReference type="Pfam" id="PF25049">
    <property type="entry name" value="OB_HELZ2"/>
    <property type="match status" value="1"/>
</dbReference>
<organism evidence="8 9">
    <name type="scientific">Lingula anatina</name>
    <name type="common">Brachiopod</name>
    <name type="synonym">Lingula unguis</name>
    <dbReference type="NCBI Taxonomy" id="7574"/>
    <lineage>
        <taxon>Eukaryota</taxon>
        <taxon>Metazoa</taxon>
        <taxon>Spiralia</taxon>
        <taxon>Lophotrochozoa</taxon>
        <taxon>Brachiopoda</taxon>
        <taxon>Linguliformea</taxon>
        <taxon>Lingulata</taxon>
        <taxon>Lingulida</taxon>
        <taxon>Linguloidea</taxon>
        <taxon>Lingulidae</taxon>
        <taxon>Lingula</taxon>
    </lineage>
</organism>
<keyword evidence="8" id="KW-1185">Reference proteome</keyword>
<dbReference type="PROSITE" id="PS51145">
    <property type="entry name" value="ZU5"/>
    <property type="match status" value="1"/>
</dbReference>
<feature type="compositionally biased region" description="Acidic residues" evidence="6">
    <location>
        <begin position="2030"/>
        <end position="2042"/>
    </location>
</feature>
<dbReference type="InterPro" id="IPR027417">
    <property type="entry name" value="P-loop_NTPase"/>
</dbReference>
<dbReference type="KEGG" id="lak:106176739"/>
<dbReference type="SMART" id="SM00218">
    <property type="entry name" value="ZU5"/>
    <property type="match status" value="1"/>
</dbReference>
<feature type="compositionally biased region" description="Polar residues" evidence="6">
    <location>
        <begin position="2516"/>
        <end position="2530"/>
    </location>
</feature>
<evidence type="ECO:0000313" key="8">
    <source>
        <dbReference type="Proteomes" id="UP000085678"/>
    </source>
</evidence>
<dbReference type="InterPro" id="IPR056787">
    <property type="entry name" value="OB_HELZ2"/>
</dbReference>
<dbReference type="Proteomes" id="UP000085678">
    <property type="component" value="Unplaced"/>
</dbReference>
<dbReference type="SUPFAM" id="SSF50249">
    <property type="entry name" value="Nucleic acid-binding proteins"/>
    <property type="match status" value="2"/>
</dbReference>
<dbReference type="InterPro" id="IPR001900">
    <property type="entry name" value="RNase_II/R"/>
</dbReference>
<evidence type="ECO:0000256" key="5">
    <source>
        <dbReference type="ARBA" id="ARBA00022840"/>
    </source>
</evidence>
<dbReference type="Pfam" id="PF00773">
    <property type="entry name" value="RNB"/>
    <property type="match status" value="1"/>
</dbReference>
<evidence type="ECO:0000313" key="9">
    <source>
        <dbReference type="RefSeq" id="XP_013414705.1"/>
    </source>
</evidence>
<dbReference type="SMART" id="SM00955">
    <property type="entry name" value="RNB"/>
    <property type="match status" value="1"/>
</dbReference>
<evidence type="ECO:0000256" key="3">
    <source>
        <dbReference type="ARBA" id="ARBA00022801"/>
    </source>
</evidence>
<feature type="region of interest" description="Disordered" evidence="6">
    <location>
        <begin position="63"/>
        <end position="112"/>
    </location>
</feature>
<gene>
    <name evidence="9" type="primary">LOC106176739</name>
</gene>
<evidence type="ECO:0000259" key="7">
    <source>
        <dbReference type="PROSITE" id="PS51145"/>
    </source>
</evidence>
<feature type="compositionally biased region" description="Basic and acidic residues" evidence="6">
    <location>
        <begin position="65"/>
        <end position="76"/>
    </location>
</feature>
<dbReference type="InterPro" id="IPR050534">
    <property type="entry name" value="Coronavir_polyprotein_1ab"/>
</dbReference>
<dbReference type="STRING" id="7574.A0A1S3JWA1"/>
<dbReference type="Gene3D" id="2.60.220.30">
    <property type="match status" value="1"/>
</dbReference>
<dbReference type="Gene3D" id="3.40.50.300">
    <property type="entry name" value="P-loop containing nucleotide triphosphate hydrolases"/>
    <property type="match status" value="3"/>
</dbReference>
<dbReference type="GeneID" id="106176739"/>
<dbReference type="Pfam" id="PF00791">
    <property type="entry name" value="ZU5"/>
    <property type="match status" value="1"/>
</dbReference>
<name>A0A1S3JWA1_LINAN</name>
<sequence length="2884" mass="330628">MGRARRHILVVGDPFTLCSIGSCRTIWKHYIDECREKSSLYPDIGCEIVEEILGKDYQRLGGTENGKETVEHHETAKSINTDTSARDSGYSSMTGSGDSEFSSEIDSDKDDELSDEEIFKNLEKQWKDDKQFVSSKEISEIQDEIHFERDGYLEDEHSTNTLHDMKFDTWLYQTHRYARGADDEEMNEGEAEDEDDDRDLNEHFYDFFVKDIDQKETYYEHRSKIELMDMLKREPSKFKICTLYIESAQKGFAVPIERNEPVPRINLYGRSNCGMAFDKTEVVVRLNNPPTSDKINLDTDFHGKVIGTWSQVKVRKFTKFVCTVDEFRIDLMKPLNKTVPKIHVMNPTGTDNRIAVYSSDKDGRLNVKRWEPVDLRLRDSKVFVVRCLKWSPVFQYPLGYVIKVLPAGTDFTNAQEILKIQYQLSQKFPVDVEKKKRALMRGLSKRSQKVPEDEEPKTSHLPDDFFTNREDCRQLHCFTIDPKDSEDLDDALSVDFCEDDTVRVGVHIADVSAFVEPGDPIDQEAALRSRTFYPAEMPDTDERSHPEKPYHMLPTELSTNFCSLLEGKDRVAISVFFRFDKNGNITIGNNSDDLPGTPEIKRTVIRSKRQLSYKDSEDILRDSEKEMGSYLTDSLIFLHKAAEHLRHNRLKEAAKFVHADGKESPMSERIIGEFMILTNATIAKLLTKTFRYVPLRVHFPPDKETLADWQNQYGAIAELTSYLSHYVKEPQTSPEFITVRQQTWQKMISLAESTEGLSDLKNCLASEEDYPMQFCAMAAWFDVQRPARYVISDPNDSDADYSHFALNVPIYTQVSSPIRRYMDLIVQRLLCDLLDGKTKPTEPSYNNLESMQQICLLYNENSLREKMFSKDCKILKTSLELQKNGQALYSPVVTQIEESSLTLNNPAMSYLPRKYSSVRYGTLGLIDAPVHGQHNDICFKWSKRLYNKEYEMAKSTFLPSKMERDFKLYPFQSEVLVPINCWIKLQNPSFWFSDKLKGTLHSIQEYNYRKQATYPSYVSGDMFILEQTSKKGSHGKPLILPECKLALHITTGNVLETLMSSCVEMGKLRPFVSLLGITPHFKICLSHREDPVKMFSDPLAAHPLMDKYAGIEHYQNVILPVLAIESAACAVANDEAVTIQNVNIVWEAKETENKTVYYGTFTLGDLFCEERNIEFFHEETDSNLEEDNEVIVDCGQYGDYICVIYTRMNKSEETKHSSFPCTSIAKCDPIWCGHGLLITVGKNKRVLFRLLGENIPGAILEQSDSEDGDFKCCVEIIQKTLPNRRMEGAVHELAKATDLAQSIAIGNLLPEDSKPEALTEQSMEEFIDRENNFLRRYTYLPGINENQRKAVCQALSRPFTLIQGPPGTGKSLTGIRIVYLFVKWNEATRSGSDLKQVLYCGPSNKSVDVVTGLLKKRFNPRLHNKDDQRPSVCPKIVRVYGENVVQREFPVPLEQTNKSERSTDSMQHSEHSDVALHHIIRHHTNPYAKQIKKYDAEFGKYFKNPKNFDAKRLENDIRRYRDLVSKAEEHELRHHDVVLCTCSVSSSSRVVTVTNFEQCIVDECGMCIEADSLIPIVSSRARQVVLIGDHKQLRPIVLSQAARDLRLETSLFERYANEGRAIMLDIQYRMHRDIVEFPSQEFYSGKLKTGHSQEMYEDEEKSLGRYVWQGSKRYRFCHVEGKEETLVVETPDGGEQSKRNEEELEHVVRLYRTFVKGFNISKKRVIVLSQYRAQVSRVQEVLSDEFGRGVNVSTVVQSQDQVITIHVMYMTTHRDIVEFPSQEFYSGKLKTGHSQEMYEDEEKSLGRYVWQGSKRYRFCHVEGKEQTLVVGNSDGGEQSKRNEEELEHVVRLYRTFVKGFNISKKRVIVLSQYRDQVFRVQEVLSDEFGRGVNVSTVVQSQGGEWDIVIFTTVRSLPQYQIIKNPTQGWCRKSLGFITDEHQINVALTRARKGLIIIGNKNLLGCHPVWNRLLQHYNDQNAVVNAEDFLRDGIKSTEFYKNLAPRMQRQLDVGTFYQDDGFYDESGYKEESEEEEDSTPIGDEEIQWIDIQTDDRQSFVPQEKRMPESLASPQMTADASQGSKQIDVLKDTYLRRFSITPEGGHVNLKEVGVFLLVPPGALAETTEMFIGISWRVEDMPPLPLCQTRASPVVVCGPHGLTFRKPVFLSFYHCISGTRHRKMGRSCPENLTRDIRMSNPFYMWQSQTHLHETCQWKVLSSDSVVLTNTKCIMMMQQFCKHTLSCESKRLCALVFGSFKPQHVTLLKLKVYCVNDTPDEIKNVTAEAREDLQMEMLDAKKKFKFFTCGYSKSLDEDKKFYDVSLLLEGFEKKWKMHEDSPQKVMNYIRLCENNSENITFSLCPKEKEESLNVFVSKIYVKQEGKDQEEDIKCITSTELEIHWPLPIGPTMDNYNFTSYSGGLESVRRAPLLPGGEMQRHGGNHFQSIPNQFYNPQGQYQQFQPGFQTNIGNQQDDFQSQTAGKMVAQGQFQQNQPTLQPYFGNQRFQQGNFQSQTVYETAGPNQPYHQQGQSHHCGLPQGLVTDREQQGDVSYETSRKSVHESPPLPPQQVHMAAGDQGSGVTNPNAIRTMENPVPYNQAHGGNQLGRLPTVMQEIVGQIPSNTGSTNTFTFNVQQVNHIYSTDKETMPHMKEEDVQKSFRKHVPSDVIKQLKETLTQRDLWDQVKKMYGISDENSCPPDIVDYLLSQVEGCIASFINVLLRLKEAHAEGDRDIPQDLIDKVKEGLKSEMEYKKLRENMIDFAEDLIINFGRVLDYLSQFNIMSGEVKAKLKSNFRENPEEACRNLFQALLDVSPKKEPIKCLKAAFRDSTLEHLADELEVSSQDVEGELREHGGGGDLPSWQEPLAMGLEAPPTLVMGQRPIAAH</sequence>
<dbReference type="InterPro" id="IPR011029">
    <property type="entry name" value="DEATH-like_dom_sf"/>
</dbReference>
<dbReference type="PANTHER" id="PTHR43788:SF16">
    <property type="entry name" value="HELICASE WITH ZINC FINGER 2"/>
    <property type="match status" value="1"/>
</dbReference>
<dbReference type="GO" id="GO:0005524">
    <property type="term" value="F:ATP binding"/>
    <property type="evidence" value="ECO:0007669"/>
    <property type="project" value="UniProtKB-KW"/>
</dbReference>
<keyword evidence="2" id="KW-0547">Nucleotide-binding</keyword>
<dbReference type="SUPFAM" id="SSF52540">
    <property type="entry name" value="P-loop containing nucleoside triphosphate hydrolases"/>
    <property type="match status" value="2"/>
</dbReference>